<organism evidence="1 2">
    <name type="scientific">Ridgeia piscesae</name>
    <name type="common">Tubeworm</name>
    <dbReference type="NCBI Taxonomy" id="27915"/>
    <lineage>
        <taxon>Eukaryota</taxon>
        <taxon>Metazoa</taxon>
        <taxon>Spiralia</taxon>
        <taxon>Lophotrochozoa</taxon>
        <taxon>Annelida</taxon>
        <taxon>Polychaeta</taxon>
        <taxon>Sedentaria</taxon>
        <taxon>Canalipalpata</taxon>
        <taxon>Sabellida</taxon>
        <taxon>Siboglinidae</taxon>
        <taxon>Ridgeia</taxon>
    </lineage>
</organism>
<gene>
    <name evidence="1" type="ORF">NP493_317g02110</name>
</gene>
<protein>
    <submittedName>
        <fullName evidence="1">Uncharacterized protein</fullName>
    </submittedName>
</protein>
<accession>A0AAD9L5J4</accession>
<dbReference type="PANTHER" id="PTHR13627">
    <property type="entry name" value="FUKUTIN RELATED PROTEIN"/>
    <property type="match status" value="1"/>
</dbReference>
<reference evidence="1" key="1">
    <citation type="journal article" date="2023" name="Mol. Biol. Evol.">
        <title>Third-Generation Sequencing Reveals the Adaptive Role of the Epigenome in Three Deep-Sea Polychaetes.</title>
        <authorList>
            <person name="Perez M."/>
            <person name="Aroh O."/>
            <person name="Sun Y."/>
            <person name="Lan Y."/>
            <person name="Juniper S.K."/>
            <person name="Young C.R."/>
            <person name="Angers B."/>
            <person name="Qian P.Y."/>
        </authorList>
    </citation>
    <scope>NUCLEOTIDE SEQUENCE</scope>
    <source>
        <strain evidence="1">R07B-5</strain>
    </source>
</reference>
<dbReference type="PANTHER" id="PTHR13627:SF34">
    <property type="entry name" value="RIBITOL-5-PHOSPHATE TRANSFERASE"/>
    <property type="match status" value="1"/>
</dbReference>
<sequence length="262" mass="30181">MLSEAHFGHPTDIGHWGVNRHSSLITESNMWMDITDGKQLSFSCEEAKTLCKRRKGISVPICCLTVLTKQIQDVFDICEKLGIFCRVDYGTALGAIKFKGVLPWELDADISYTPSNKVNFWQRKDDFTRSGYTIRPFFLTWCPQFNQSVIACRKFAIRSWFWKIDMWDSSPRNITDWLREQHLKPTKVQIGDRWFNSLTNPGLNVRNRYCFEVLKHVEHIAITSLRNLDLMRGGQYIKCPKPGFNGCLGQSDADGNIGIIFS</sequence>
<dbReference type="Proteomes" id="UP001209878">
    <property type="component" value="Unassembled WGS sequence"/>
</dbReference>
<dbReference type="EMBL" id="JAODUO010000316">
    <property type="protein sequence ID" value="KAK2183305.1"/>
    <property type="molecule type" value="Genomic_DNA"/>
</dbReference>
<keyword evidence="2" id="KW-1185">Reference proteome</keyword>
<evidence type="ECO:0000313" key="2">
    <source>
        <dbReference type="Proteomes" id="UP001209878"/>
    </source>
</evidence>
<proteinExistence type="predicted"/>
<dbReference type="AlphaFoldDB" id="A0AAD9L5J4"/>
<name>A0AAD9L5J4_RIDPI</name>
<evidence type="ECO:0000313" key="1">
    <source>
        <dbReference type="EMBL" id="KAK2183305.1"/>
    </source>
</evidence>
<comment type="caution">
    <text evidence="1">The sequence shown here is derived from an EMBL/GenBank/DDBJ whole genome shotgun (WGS) entry which is preliminary data.</text>
</comment>
<dbReference type="InterPro" id="IPR052613">
    <property type="entry name" value="LicD_transferase"/>
</dbReference>